<dbReference type="PANTHER" id="PTHR47785">
    <property type="entry name" value="ZN(II)2CYS6 TRANSCRIPTION FACTOR (EUROFUNG)-RELATED-RELATED"/>
    <property type="match status" value="1"/>
</dbReference>
<proteinExistence type="predicted"/>
<dbReference type="CDD" id="cd12148">
    <property type="entry name" value="fungal_TF_MHR"/>
    <property type="match status" value="1"/>
</dbReference>
<dbReference type="OrthoDB" id="6133115at2759"/>
<dbReference type="InterPro" id="IPR001138">
    <property type="entry name" value="Zn2Cys6_DnaBD"/>
</dbReference>
<dbReference type="AlphaFoldDB" id="A0A6A6BNH2"/>
<evidence type="ECO:0000256" key="3">
    <source>
        <dbReference type="SAM" id="MobiDB-lite"/>
    </source>
</evidence>
<dbReference type="GO" id="GO:0003677">
    <property type="term" value="F:DNA binding"/>
    <property type="evidence" value="ECO:0007669"/>
    <property type="project" value="InterPro"/>
</dbReference>
<sequence>MPCAAVRSLRDWPRQRLLLINSGDVEAAPTSAPPLVPLRFSQSVARNQPIHHQGPTERPVARGRPPLTPSLLYSQCCVSDFPLPTCSCSSLPHRSVSIQRICRRLTHDPTAMSAISPARSTFDDQLSPDGTPRRERAAIAAQACETCRSRKSKCDERRPRCGLCQRLGTECKYREPLPTKKDKTLLFMLDALSRIEGKVDQIGKVVSPVGVDAVSPPFSGHLPSVSSVQPRKGNEHQPSRRQSLAVPHTPGQHDTSVAYVHVTASHKVLLWPFIRSYLKESHVDVDEDLESLSQEGTPWFLRQEMRKHPKTLPYDVRLTAAPVHDVPSPDGTLRTKFAELTLERMTIYAQQYFSSFNMVYLLLDKSDFMDMVLPKVARYGFGDGDADSIIALVVFSLGKLALEGSLEPPVISRTPWENGLPDASTERPPGLEIFNEARRRIGFFVCETSLENIQILLLSAIYYEACGRHLDFWRASQSASTAFQVLIKCLPVEWSSKRGNLLKRVYWTCNLIESWYHFELDLPQTGICDHEDDVPLPGEILGPSAVEDQSTVMHFLAIIALRRLVTRVHKTIFEATNSTAESPEGYGGPPTHVIDELARQLDSWRSMLPPDLQWADEPPEARFQYVQRSVATDGQSSAVFMEHGLGMLNAQLRSRYYYTRFMIYRPFVFKALHFPELMTDKDSRLVGLCIKSALMWPIALPPSKLRKRLVPHMYAWTQNFLGILLILRMTTISPVLDDVCRNFIDQRELVLTVQHQLEWFADVRDLDGIADWSWKILEPLFRGMLPIIDGFSKDGET</sequence>
<reference evidence="5" key="1">
    <citation type="journal article" date="2020" name="Stud. Mycol.">
        <title>101 Dothideomycetes genomes: a test case for predicting lifestyles and emergence of pathogens.</title>
        <authorList>
            <person name="Haridas S."/>
            <person name="Albert R."/>
            <person name="Binder M."/>
            <person name="Bloem J."/>
            <person name="Labutti K."/>
            <person name="Salamov A."/>
            <person name="Andreopoulos B."/>
            <person name="Baker S."/>
            <person name="Barry K."/>
            <person name="Bills G."/>
            <person name="Bluhm B."/>
            <person name="Cannon C."/>
            <person name="Castanera R."/>
            <person name="Culley D."/>
            <person name="Daum C."/>
            <person name="Ezra D."/>
            <person name="Gonzalez J."/>
            <person name="Henrissat B."/>
            <person name="Kuo A."/>
            <person name="Liang C."/>
            <person name="Lipzen A."/>
            <person name="Lutzoni F."/>
            <person name="Magnuson J."/>
            <person name="Mondo S."/>
            <person name="Nolan M."/>
            <person name="Ohm R."/>
            <person name="Pangilinan J."/>
            <person name="Park H.-J."/>
            <person name="Ramirez L."/>
            <person name="Alfaro M."/>
            <person name="Sun H."/>
            <person name="Tritt A."/>
            <person name="Yoshinaga Y."/>
            <person name="Zwiers L.-H."/>
            <person name="Turgeon B."/>
            <person name="Goodwin S."/>
            <person name="Spatafora J."/>
            <person name="Crous P."/>
            <person name="Grigoriev I."/>
        </authorList>
    </citation>
    <scope>NUCLEOTIDE SEQUENCE</scope>
    <source>
        <strain evidence="5">CBS 121167</strain>
    </source>
</reference>
<dbReference type="RefSeq" id="XP_033399813.1">
    <property type="nucleotide sequence ID" value="XM_033540094.1"/>
</dbReference>
<name>A0A6A6BNH2_9PEZI</name>
<dbReference type="Pfam" id="PF00172">
    <property type="entry name" value="Zn_clus"/>
    <property type="match status" value="1"/>
</dbReference>
<dbReference type="GeneID" id="54297590"/>
<accession>A0A6A6BNH2</accession>
<feature type="domain" description="Zn(2)-C6 fungal-type" evidence="4">
    <location>
        <begin position="143"/>
        <end position="173"/>
    </location>
</feature>
<dbReference type="EMBL" id="ML995480">
    <property type="protein sequence ID" value="KAF2144101.1"/>
    <property type="molecule type" value="Genomic_DNA"/>
</dbReference>
<dbReference type="GO" id="GO:0008270">
    <property type="term" value="F:zinc ion binding"/>
    <property type="evidence" value="ECO:0007669"/>
    <property type="project" value="InterPro"/>
</dbReference>
<organism evidence="5 6">
    <name type="scientific">Aplosporella prunicola CBS 121167</name>
    <dbReference type="NCBI Taxonomy" id="1176127"/>
    <lineage>
        <taxon>Eukaryota</taxon>
        <taxon>Fungi</taxon>
        <taxon>Dikarya</taxon>
        <taxon>Ascomycota</taxon>
        <taxon>Pezizomycotina</taxon>
        <taxon>Dothideomycetes</taxon>
        <taxon>Dothideomycetes incertae sedis</taxon>
        <taxon>Botryosphaeriales</taxon>
        <taxon>Aplosporellaceae</taxon>
        <taxon>Aplosporella</taxon>
    </lineage>
</organism>
<protein>
    <recommendedName>
        <fullName evidence="4">Zn(2)-C6 fungal-type domain-containing protein</fullName>
    </recommendedName>
</protein>
<dbReference type="SUPFAM" id="SSF57701">
    <property type="entry name" value="Zn2/Cys6 DNA-binding domain"/>
    <property type="match status" value="1"/>
</dbReference>
<evidence type="ECO:0000313" key="6">
    <source>
        <dbReference type="Proteomes" id="UP000799438"/>
    </source>
</evidence>
<dbReference type="CDD" id="cd00067">
    <property type="entry name" value="GAL4"/>
    <property type="match status" value="1"/>
</dbReference>
<dbReference type="Gene3D" id="4.10.240.10">
    <property type="entry name" value="Zn(2)-C6 fungal-type DNA-binding domain"/>
    <property type="match status" value="1"/>
</dbReference>
<dbReference type="InterPro" id="IPR007219">
    <property type="entry name" value="XnlR_reg_dom"/>
</dbReference>
<keyword evidence="1" id="KW-0479">Metal-binding</keyword>
<dbReference type="GO" id="GO:0006351">
    <property type="term" value="P:DNA-templated transcription"/>
    <property type="evidence" value="ECO:0007669"/>
    <property type="project" value="InterPro"/>
</dbReference>
<dbReference type="PANTHER" id="PTHR47785:SF6">
    <property type="entry name" value="ZN(II)2CYS6 TRANSCRIPTION FACTOR (EUROFUNG)"/>
    <property type="match status" value="1"/>
</dbReference>
<dbReference type="Pfam" id="PF04082">
    <property type="entry name" value="Fungal_trans"/>
    <property type="match status" value="1"/>
</dbReference>
<dbReference type="Proteomes" id="UP000799438">
    <property type="component" value="Unassembled WGS sequence"/>
</dbReference>
<evidence type="ECO:0000259" key="4">
    <source>
        <dbReference type="PROSITE" id="PS50048"/>
    </source>
</evidence>
<dbReference type="SMART" id="SM00066">
    <property type="entry name" value="GAL4"/>
    <property type="match status" value="1"/>
</dbReference>
<dbReference type="InterPro" id="IPR036864">
    <property type="entry name" value="Zn2-C6_fun-type_DNA-bd_sf"/>
</dbReference>
<evidence type="ECO:0000256" key="1">
    <source>
        <dbReference type="ARBA" id="ARBA00022723"/>
    </source>
</evidence>
<gene>
    <name evidence="5" type="ORF">K452DRAFT_285324</name>
</gene>
<dbReference type="InterPro" id="IPR053181">
    <property type="entry name" value="EcdB-like_regulator"/>
</dbReference>
<dbReference type="PROSITE" id="PS50048">
    <property type="entry name" value="ZN2_CY6_FUNGAL_2"/>
    <property type="match status" value="1"/>
</dbReference>
<dbReference type="PROSITE" id="PS00463">
    <property type="entry name" value="ZN2_CY6_FUNGAL_1"/>
    <property type="match status" value="1"/>
</dbReference>
<keyword evidence="6" id="KW-1185">Reference proteome</keyword>
<feature type="region of interest" description="Disordered" evidence="3">
    <location>
        <begin position="216"/>
        <end position="252"/>
    </location>
</feature>
<evidence type="ECO:0000313" key="5">
    <source>
        <dbReference type="EMBL" id="KAF2144101.1"/>
    </source>
</evidence>
<keyword evidence="2" id="KW-0539">Nucleus</keyword>
<evidence type="ECO:0000256" key="2">
    <source>
        <dbReference type="ARBA" id="ARBA00023242"/>
    </source>
</evidence>
<dbReference type="GO" id="GO:0000981">
    <property type="term" value="F:DNA-binding transcription factor activity, RNA polymerase II-specific"/>
    <property type="evidence" value="ECO:0007669"/>
    <property type="project" value="InterPro"/>
</dbReference>